<dbReference type="Pfam" id="PF04264">
    <property type="entry name" value="YceI"/>
    <property type="match status" value="1"/>
</dbReference>
<dbReference type="AlphaFoldDB" id="A0A291QXR7"/>
<dbReference type="Gene3D" id="2.40.128.110">
    <property type="entry name" value="Lipid/polyisoprenoid-binding, YceI-like"/>
    <property type="match status" value="1"/>
</dbReference>
<evidence type="ECO:0000313" key="3">
    <source>
        <dbReference type="EMBL" id="ATL48672.1"/>
    </source>
</evidence>
<evidence type="ECO:0000256" key="1">
    <source>
        <dbReference type="SAM" id="SignalP"/>
    </source>
</evidence>
<feature type="signal peptide" evidence="1">
    <location>
        <begin position="1"/>
        <end position="20"/>
    </location>
</feature>
<dbReference type="Proteomes" id="UP000220133">
    <property type="component" value="Chromosome"/>
</dbReference>
<dbReference type="InterPro" id="IPR007372">
    <property type="entry name" value="Lipid/polyisoprenoid-bd_YceI"/>
</dbReference>
<dbReference type="OrthoDB" id="9811006at2"/>
<organism evidence="3 4">
    <name type="scientific">Chitinophaga caeni</name>
    <dbReference type="NCBI Taxonomy" id="2029983"/>
    <lineage>
        <taxon>Bacteria</taxon>
        <taxon>Pseudomonadati</taxon>
        <taxon>Bacteroidota</taxon>
        <taxon>Chitinophagia</taxon>
        <taxon>Chitinophagales</taxon>
        <taxon>Chitinophagaceae</taxon>
        <taxon>Chitinophaga</taxon>
    </lineage>
</organism>
<feature type="chain" id="PRO_5012990918" evidence="1">
    <location>
        <begin position="21"/>
        <end position="189"/>
    </location>
</feature>
<dbReference type="SUPFAM" id="SSF101874">
    <property type="entry name" value="YceI-like"/>
    <property type="match status" value="1"/>
</dbReference>
<gene>
    <name evidence="3" type="ORF">COR50_16705</name>
</gene>
<dbReference type="KEGG" id="cbae:COR50_16705"/>
<name>A0A291QXR7_9BACT</name>
<keyword evidence="4" id="KW-1185">Reference proteome</keyword>
<proteinExistence type="predicted"/>
<keyword evidence="1" id="KW-0732">Signal</keyword>
<dbReference type="PANTHER" id="PTHR34406">
    <property type="entry name" value="PROTEIN YCEI"/>
    <property type="match status" value="1"/>
</dbReference>
<dbReference type="InterPro" id="IPR036761">
    <property type="entry name" value="TTHA0802/YceI-like_sf"/>
</dbReference>
<evidence type="ECO:0000313" key="4">
    <source>
        <dbReference type="Proteomes" id="UP000220133"/>
    </source>
</evidence>
<dbReference type="EMBL" id="CP023777">
    <property type="protein sequence ID" value="ATL48672.1"/>
    <property type="molecule type" value="Genomic_DNA"/>
</dbReference>
<dbReference type="RefSeq" id="WP_098195045.1">
    <property type="nucleotide sequence ID" value="NZ_CP023777.1"/>
</dbReference>
<protein>
    <submittedName>
        <fullName evidence="3">Polyisoprenoid-binding protein</fullName>
    </submittedName>
</protein>
<accession>A0A291QXR7</accession>
<evidence type="ECO:0000259" key="2">
    <source>
        <dbReference type="SMART" id="SM00867"/>
    </source>
</evidence>
<reference evidence="3 4" key="1">
    <citation type="submission" date="2017-10" db="EMBL/GenBank/DDBJ databases">
        <title>Paenichitinophaga pekingensis gen. nov., sp. nov., isolated from activated sludge.</title>
        <authorList>
            <person name="Jin D."/>
            <person name="Kong X."/>
            <person name="Deng Y."/>
            <person name="Bai Z."/>
        </authorList>
    </citation>
    <scope>NUCLEOTIDE SEQUENCE [LARGE SCALE GENOMIC DNA]</scope>
    <source>
        <strain evidence="3 4">13</strain>
    </source>
</reference>
<sequence>MKRTIILASLFLSFSAVSFAQSWKLDKAHSRFGFTAIHNSINEFHGNFKNYDIKLMAPTEDFSGASVELTANTASINTDNERRDGHLQSPDFFDATANPTITFKSSSFEKVADKKYKITGDLTFHGVTKTVTLDGTLNGIITTPQNKKVAGFTVTGKIKRSDYNFASGMPVAMLSDEIEIKANSEFVKE</sequence>
<dbReference type="PANTHER" id="PTHR34406:SF1">
    <property type="entry name" value="PROTEIN YCEI"/>
    <property type="match status" value="1"/>
</dbReference>
<feature type="domain" description="Lipid/polyisoprenoid-binding YceI-like" evidence="2">
    <location>
        <begin position="22"/>
        <end position="187"/>
    </location>
</feature>
<dbReference type="SMART" id="SM00867">
    <property type="entry name" value="YceI"/>
    <property type="match status" value="1"/>
</dbReference>